<dbReference type="InterPro" id="IPR029044">
    <property type="entry name" value="Nucleotide-diphossugar_trans"/>
</dbReference>
<dbReference type="AlphaFoldDB" id="A0A414LKI6"/>
<protein>
    <submittedName>
        <fullName evidence="2">Glycosyltransferase</fullName>
    </submittedName>
</protein>
<dbReference type="EMBL" id="QSKV01000001">
    <property type="protein sequence ID" value="RHE95154.1"/>
    <property type="molecule type" value="Genomic_DNA"/>
</dbReference>
<organism evidence="2 3">
    <name type="scientific">Bacteroides intestinalis</name>
    <dbReference type="NCBI Taxonomy" id="329854"/>
    <lineage>
        <taxon>Bacteria</taxon>
        <taxon>Pseudomonadati</taxon>
        <taxon>Bacteroidota</taxon>
        <taxon>Bacteroidia</taxon>
        <taxon>Bacteroidales</taxon>
        <taxon>Bacteroidaceae</taxon>
        <taxon>Bacteroides</taxon>
    </lineage>
</organism>
<proteinExistence type="predicted"/>
<accession>A0A414LKI6</accession>
<reference evidence="2 3" key="1">
    <citation type="submission" date="2018-08" db="EMBL/GenBank/DDBJ databases">
        <title>A genome reference for cultivated species of the human gut microbiota.</title>
        <authorList>
            <person name="Zou Y."/>
            <person name="Xue W."/>
            <person name="Luo G."/>
        </authorList>
    </citation>
    <scope>NUCLEOTIDE SEQUENCE [LARGE SCALE GENOMIC DNA]</scope>
    <source>
        <strain evidence="2 3">AM27-17</strain>
    </source>
</reference>
<evidence type="ECO:0000313" key="2">
    <source>
        <dbReference type="EMBL" id="RHE95154.1"/>
    </source>
</evidence>
<dbReference type="SUPFAM" id="SSF53448">
    <property type="entry name" value="Nucleotide-diphospho-sugar transferases"/>
    <property type="match status" value="1"/>
</dbReference>
<dbReference type="RefSeq" id="WP_118220406.1">
    <property type="nucleotide sequence ID" value="NZ_JADNIJ010000001.1"/>
</dbReference>
<evidence type="ECO:0000313" key="3">
    <source>
        <dbReference type="Proteomes" id="UP000285650"/>
    </source>
</evidence>
<evidence type="ECO:0000259" key="1">
    <source>
        <dbReference type="Pfam" id="PF00535"/>
    </source>
</evidence>
<dbReference type="GO" id="GO:0016740">
    <property type="term" value="F:transferase activity"/>
    <property type="evidence" value="ECO:0007669"/>
    <property type="project" value="UniProtKB-KW"/>
</dbReference>
<keyword evidence="2" id="KW-0808">Transferase</keyword>
<dbReference type="Proteomes" id="UP000285650">
    <property type="component" value="Unassembled WGS sequence"/>
</dbReference>
<dbReference type="InterPro" id="IPR001173">
    <property type="entry name" value="Glyco_trans_2-like"/>
</dbReference>
<dbReference type="CDD" id="cd00761">
    <property type="entry name" value="Glyco_tranf_GTA_type"/>
    <property type="match status" value="1"/>
</dbReference>
<dbReference type="Gene3D" id="3.90.550.10">
    <property type="entry name" value="Spore Coat Polysaccharide Biosynthesis Protein SpsA, Chain A"/>
    <property type="match status" value="1"/>
</dbReference>
<name>A0A414LKI6_9BACE</name>
<comment type="caution">
    <text evidence="2">The sequence shown here is derived from an EMBL/GenBank/DDBJ whole genome shotgun (WGS) entry which is preliminary data.</text>
</comment>
<sequence>MENINKFAPVIIPTLNRYDHFHRLVESLSKSPEAKETELVIGLDYPPSEKYMDGFCKIRDYIPTIIGFRKVTVFVAEKNLGPSRNTKILRDYVDKQGYDCSIFTEDDNEFSPNFLAYMNWGLEKYKDNKDVMAVVGYNYPMDMTGYDEPYFFTHEFSSWGYGQWKDKYDFLCKNVYNVKFAKKLIFNPYRALKIIFSRGFYLYYALVLCYKNKRVYSDYFFTAYGYVYKKYCLFPTISKVRNLGHDGSGIHCGSVKIEDDVFAAQVIDTNYNFDCQSSLDVRINKKISKKINCFLDYNTPGIWKSVKKMIGFFN</sequence>
<gene>
    <name evidence="2" type="ORF">DW712_00050</name>
</gene>
<dbReference type="Pfam" id="PF00535">
    <property type="entry name" value="Glycos_transf_2"/>
    <property type="match status" value="1"/>
</dbReference>
<feature type="domain" description="Glycosyltransferase 2-like" evidence="1">
    <location>
        <begin position="10"/>
        <end position="152"/>
    </location>
</feature>